<proteinExistence type="inferred from homology"/>
<dbReference type="Proteomes" id="UP000192902">
    <property type="component" value="Chromosome"/>
</dbReference>
<keyword evidence="12" id="KW-0675">Receptor</keyword>
<dbReference type="EMBL" id="CP020867">
    <property type="protein sequence ID" value="ARJ57309.1"/>
    <property type="molecule type" value="Genomic_DNA"/>
</dbReference>
<evidence type="ECO:0000259" key="11">
    <source>
        <dbReference type="Pfam" id="PF07715"/>
    </source>
</evidence>
<comment type="subcellular location">
    <subcellularLocation>
        <location evidence="1 8">Cell outer membrane</location>
        <topology evidence="1 8">Multi-pass membrane protein</topology>
    </subcellularLocation>
</comment>
<comment type="similarity">
    <text evidence="8 9">Belongs to the TonB-dependent receptor family.</text>
</comment>
<dbReference type="OrthoDB" id="78201at2"/>
<gene>
    <name evidence="12" type="primary">chuA</name>
    <name evidence="12" type="ORF">CCUN_1735</name>
</gene>
<evidence type="ECO:0000313" key="13">
    <source>
        <dbReference type="Proteomes" id="UP000192902"/>
    </source>
</evidence>
<keyword evidence="2 8" id="KW-0813">Transport</keyword>
<dbReference type="STRING" id="1121267.CCUN_1735"/>
<dbReference type="PANTHER" id="PTHR30069">
    <property type="entry name" value="TONB-DEPENDENT OUTER MEMBRANE RECEPTOR"/>
    <property type="match status" value="1"/>
</dbReference>
<name>A0A1W6BYX8_9BACT</name>
<dbReference type="eggNOG" id="COG4772">
    <property type="taxonomic scope" value="Bacteria"/>
</dbReference>
<keyword evidence="6 8" id="KW-0472">Membrane</keyword>
<evidence type="ECO:0000256" key="5">
    <source>
        <dbReference type="ARBA" id="ARBA00023077"/>
    </source>
</evidence>
<dbReference type="SUPFAM" id="SSF56935">
    <property type="entry name" value="Porins"/>
    <property type="match status" value="1"/>
</dbReference>
<dbReference type="PROSITE" id="PS52016">
    <property type="entry name" value="TONB_DEPENDENT_REC_3"/>
    <property type="match status" value="1"/>
</dbReference>
<dbReference type="RefSeq" id="WP_084483689.1">
    <property type="nucleotide sequence ID" value="NZ_CP020867.1"/>
</dbReference>
<evidence type="ECO:0000256" key="3">
    <source>
        <dbReference type="ARBA" id="ARBA00022452"/>
    </source>
</evidence>
<dbReference type="Gene3D" id="2.170.130.10">
    <property type="entry name" value="TonB-dependent receptor, plug domain"/>
    <property type="match status" value="1"/>
</dbReference>
<dbReference type="InterPro" id="IPR039426">
    <property type="entry name" value="TonB-dep_rcpt-like"/>
</dbReference>
<dbReference type="Pfam" id="PF00593">
    <property type="entry name" value="TonB_dep_Rec_b-barrel"/>
    <property type="match status" value="1"/>
</dbReference>
<evidence type="ECO:0000256" key="1">
    <source>
        <dbReference type="ARBA" id="ARBA00004571"/>
    </source>
</evidence>
<dbReference type="InterPro" id="IPR037066">
    <property type="entry name" value="Plug_dom_sf"/>
</dbReference>
<feature type="domain" description="TonB-dependent receptor-like beta-barrel" evidence="10">
    <location>
        <begin position="224"/>
        <end position="665"/>
    </location>
</feature>
<evidence type="ECO:0000256" key="6">
    <source>
        <dbReference type="ARBA" id="ARBA00023136"/>
    </source>
</evidence>
<dbReference type="InterPro" id="IPR012910">
    <property type="entry name" value="Plug_dom"/>
</dbReference>
<evidence type="ECO:0000259" key="10">
    <source>
        <dbReference type="Pfam" id="PF00593"/>
    </source>
</evidence>
<evidence type="ECO:0000256" key="2">
    <source>
        <dbReference type="ARBA" id="ARBA00022448"/>
    </source>
</evidence>
<keyword evidence="3 8" id="KW-1134">Transmembrane beta strand</keyword>
<dbReference type="CDD" id="cd01347">
    <property type="entry name" value="ligand_gated_channel"/>
    <property type="match status" value="1"/>
</dbReference>
<dbReference type="KEGG" id="ccun:CCUN_1735"/>
<dbReference type="PANTHER" id="PTHR30069:SF27">
    <property type="entry name" value="BLL4766 PROTEIN"/>
    <property type="match status" value="1"/>
</dbReference>
<feature type="domain" description="TonB-dependent receptor plug" evidence="11">
    <location>
        <begin position="45"/>
        <end position="147"/>
    </location>
</feature>
<dbReference type="InterPro" id="IPR000531">
    <property type="entry name" value="Beta-barrel_TonB"/>
</dbReference>
<evidence type="ECO:0000256" key="9">
    <source>
        <dbReference type="RuleBase" id="RU003357"/>
    </source>
</evidence>
<accession>A0A1W6BYX8</accession>
<protein>
    <submittedName>
        <fullName evidence="12">Heme uptake system outer membrane receptor</fullName>
    </submittedName>
</protein>
<reference evidence="12 13" key="1">
    <citation type="submission" date="2017-04" db="EMBL/GenBank/DDBJ databases">
        <title>Complete genome sequence of the Campylobacter cuniculorum type strain LMG24588.</title>
        <authorList>
            <person name="Miller W.G."/>
            <person name="Yee E."/>
            <person name="Revez J."/>
            <person name="Bono J.L."/>
            <person name="Rossi M."/>
        </authorList>
    </citation>
    <scope>NUCLEOTIDE SEQUENCE [LARGE SCALE GENOMIC DNA]</scope>
    <source>
        <strain evidence="12 13">LMG 24588</strain>
    </source>
</reference>
<keyword evidence="4 8" id="KW-0812">Transmembrane</keyword>
<sequence length="697" mass="80034">MSSKKIICGILSATIYIEALEEFDLDKIVVSASGFEQEAQSNLRNIILIDKEELKKHGYTSLKQALERISVISFVDSGLGANVDMRGQGSKSNVAVKVMVDGKMINVLDNSHGVTPLDSININQVERIEIIPGGGSVLYGNGTRGGVIHIITQKSKQQNFQIHLNTTNFDRGALGGNLGTSMTYNFNPYLTLNFNAQGFNKKGYQKGYSEKGYFIDAKNIIDIDEYNTLIFSYDYFWSKDTSSGYLTKNQIQSDPTQRGDSDKITKTIRPALSLDFTHQFNANFELNIQSFWQNQKIDFIKSVSQMMGTHAYEDGSGFEDGLRGVTLKARYNYEENSYFTLGYEFAYHDAQRNSKVFYSVPPIITYHRMTTLMDMDKQSHSLFILDSHNLGALFLNFGLRYEYSLYDTARTYRNQMAGRILANSIDTTSRFDTHKTIDNFAFEITPNYQYSDTGSLYFKYERGFISPTPAQLVNRNNTTANPTLEPYYTADLNSEIFDTFELGMKDFWFDFYTFNLALFYTKSKNEISYLGDPHSAAGAWWRYYNIDETRRMGAELQLSQIFDKLLLKQSLSYIDARISKGINKDKIIPYVSKVKITATAEYNLTNEWFSFLDLSYLSRAKDNGNVDENTGKMRNNQWIKDYFLTDLGLGYRKKNLQISTGIRNLFDKQYYSYQDSFKNQYLPGSGRNYYIEFKYAF</sequence>
<dbReference type="GO" id="GO:0009279">
    <property type="term" value="C:cell outer membrane"/>
    <property type="evidence" value="ECO:0007669"/>
    <property type="project" value="UniProtKB-SubCell"/>
</dbReference>
<keyword evidence="5 9" id="KW-0798">TonB box</keyword>
<evidence type="ECO:0000256" key="4">
    <source>
        <dbReference type="ARBA" id="ARBA00022692"/>
    </source>
</evidence>
<keyword evidence="7 8" id="KW-0998">Cell outer membrane</keyword>
<dbReference type="InterPro" id="IPR036942">
    <property type="entry name" value="Beta-barrel_TonB_sf"/>
</dbReference>
<dbReference type="Pfam" id="PF07715">
    <property type="entry name" value="Plug"/>
    <property type="match status" value="1"/>
</dbReference>
<dbReference type="GO" id="GO:0015344">
    <property type="term" value="F:siderophore uptake transmembrane transporter activity"/>
    <property type="evidence" value="ECO:0007669"/>
    <property type="project" value="TreeGrafter"/>
</dbReference>
<organism evidence="12 13">
    <name type="scientific">Campylobacter cuniculorum DSM 23162 = LMG 24588</name>
    <dbReference type="NCBI Taxonomy" id="1121267"/>
    <lineage>
        <taxon>Bacteria</taxon>
        <taxon>Pseudomonadati</taxon>
        <taxon>Campylobacterota</taxon>
        <taxon>Epsilonproteobacteria</taxon>
        <taxon>Campylobacterales</taxon>
        <taxon>Campylobacteraceae</taxon>
        <taxon>Campylobacter</taxon>
    </lineage>
</organism>
<dbReference type="AlphaFoldDB" id="A0A1W6BYX8"/>
<evidence type="ECO:0000256" key="7">
    <source>
        <dbReference type="ARBA" id="ARBA00023237"/>
    </source>
</evidence>
<evidence type="ECO:0000256" key="8">
    <source>
        <dbReference type="PROSITE-ProRule" id="PRU01360"/>
    </source>
</evidence>
<evidence type="ECO:0000313" key="12">
    <source>
        <dbReference type="EMBL" id="ARJ57309.1"/>
    </source>
</evidence>
<dbReference type="GO" id="GO:0044718">
    <property type="term" value="P:siderophore transmembrane transport"/>
    <property type="evidence" value="ECO:0007669"/>
    <property type="project" value="TreeGrafter"/>
</dbReference>
<dbReference type="Gene3D" id="2.40.170.20">
    <property type="entry name" value="TonB-dependent receptor, beta-barrel domain"/>
    <property type="match status" value="1"/>
</dbReference>